<dbReference type="RefSeq" id="XP_067491126.1">
    <property type="nucleotide sequence ID" value="XM_067632905.1"/>
</dbReference>
<dbReference type="OrthoDB" id="5275432at2759"/>
<comment type="caution">
    <text evidence="2">The sequence shown here is derived from an EMBL/GenBank/DDBJ whole genome shotgun (WGS) entry which is preliminary data.</text>
</comment>
<dbReference type="VEuPathDB" id="FungiDB:DFL_003900"/>
<organism evidence="2 3">
    <name type="scientific">Arthrobotrys flagrans</name>
    <name type="common">Nematode-trapping fungus</name>
    <name type="synonym">Trichothecium flagrans</name>
    <dbReference type="NCBI Taxonomy" id="97331"/>
    <lineage>
        <taxon>Eukaryota</taxon>
        <taxon>Fungi</taxon>
        <taxon>Dikarya</taxon>
        <taxon>Ascomycota</taxon>
        <taxon>Pezizomycotina</taxon>
        <taxon>Orbiliomycetes</taxon>
        <taxon>Orbiliales</taxon>
        <taxon>Orbiliaceae</taxon>
        <taxon>Arthrobotrys</taxon>
    </lineage>
</organism>
<dbReference type="EMBL" id="SAEB01000006">
    <property type="protein sequence ID" value="RVD85582.1"/>
    <property type="molecule type" value="Genomic_DNA"/>
</dbReference>
<sequence>MAQTTQHPTKPCAAALQPQDPSIPPENPYDSPFLTAFLTASPVAAEIISHLSTPQKQYLFATCSALSSYRDSCYAWRSVTLTKYGYEPQTSFAKLNYQVQQGLMAQKRYISVPDEKTLREKAEKEGWKIRKPVEKYFCKELDSTKVWEMFSLRPAFGTVLKELVLDGTSVDMAFVKKILTVCAVSGKGLKRLSVRYCQKINFGDVVEMMPKARVIDEGDDSGFESQSDGEEDEDSLLGSLVEFKIYGIQDLHLANQEHRAWLTKLDQFFKFTNEKKIRSDVGWCSQTLQGPKKRLRRPHCHGTRELPFIRILPLADTGSVRTKRCMGCNKGPEQIGWHCDQCLKDVLCESCGDFLCDNCDPKRSRIVKCGDCPSRKCKSCFTKEGGTFCARQGCKGKPSCGIHSFDISCNACSETKEITCSSCNPARKCKRCDGWIYSHCEGSYAPFQCGCNFELCRDCCETAKSNFIKTDINDDSVEQLVYALDSSDFPIVPKRFEEIKHDKELLLADSNWCCLYCKIMPGREQKFVMHRREHTAHRGVCSRRTSRHSREKETAF</sequence>
<name>A0A437A351_ARTFL</name>
<dbReference type="AlphaFoldDB" id="A0A437A351"/>
<evidence type="ECO:0000256" key="1">
    <source>
        <dbReference type="SAM" id="MobiDB-lite"/>
    </source>
</evidence>
<reference evidence="2 3" key="1">
    <citation type="submission" date="2019-01" db="EMBL/GenBank/DDBJ databases">
        <title>Intercellular communication is required for trap formation in the nematode-trapping fungus Duddingtonia flagrans.</title>
        <authorList>
            <person name="Youssar L."/>
            <person name="Wernet V."/>
            <person name="Hensel N."/>
            <person name="Hildebrandt H.-G."/>
            <person name="Fischer R."/>
        </authorList>
    </citation>
    <scope>NUCLEOTIDE SEQUENCE [LARGE SCALE GENOMIC DNA]</scope>
    <source>
        <strain evidence="2 3">CBS H-5679</strain>
    </source>
</reference>
<gene>
    <name evidence="2" type="ORF">DFL_003900</name>
</gene>
<evidence type="ECO:0000313" key="3">
    <source>
        <dbReference type="Proteomes" id="UP000283090"/>
    </source>
</evidence>
<keyword evidence="3" id="KW-1185">Reference proteome</keyword>
<feature type="region of interest" description="Disordered" evidence="1">
    <location>
        <begin position="1"/>
        <end position="25"/>
    </location>
</feature>
<accession>A0A437A351</accession>
<dbReference type="GeneID" id="93586211"/>
<dbReference type="Proteomes" id="UP000283090">
    <property type="component" value="Unassembled WGS sequence"/>
</dbReference>
<proteinExistence type="predicted"/>
<evidence type="ECO:0000313" key="2">
    <source>
        <dbReference type="EMBL" id="RVD85582.1"/>
    </source>
</evidence>
<protein>
    <submittedName>
        <fullName evidence="2">Uncharacterized protein</fullName>
    </submittedName>
</protein>